<evidence type="ECO:0000256" key="2">
    <source>
        <dbReference type="SAM" id="SignalP"/>
    </source>
</evidence>
<organism evidence="3 4">
    <name type="scientific">Streptosporangium longisporum</name>
    <dbReference type="NCBI Taxonomy" id="46187"/>
    <lineage>
        <taxon>Bacteria</taxon>
        <taxon>Bacillati</taxon>
        <taxon>Actinomycetota</taxon>
        <taxon>Actinomycetes</taxon>
        <taxon>Streptosporangiales</taxon>
        <taxon>Streptosporangiaceae</taxon>
        <taxon>Streptosporangium</taxon>
    </lineage>
</organism>
<dbReference type="PROSITE" id="PS51257">
    <property type="entry name" value="PROKAR_LIPOPROTEIN"/>
    <property type="match status" value="1"/>
</dbReference>
<feature type="chain" id="PRO_5045156655" evidence="2">
    <location>
        <begin position="30"/>
        <end position="232"/>
    </location>
</feature>
<comment type="caution">
    <text evidence="3">The sequence shown here is derived from an EMBL/GenBank/DDBJ whole genome shotgun (WGS) entry which is preliminary data.</text>
</comment>
<accession>A0ABN3Y3L9</accession>
<gene>
    <name evidence="3" type="ORF">GCM10017559_45680</name>
</gene>
<proteinExistence type="predicted"/>
<dbReference type="Proteomes" id="UP001499930">
    <property type="component" value="Unassembled WGS sequence"/>
</dbReference>
<name>A0ABN3Y3L9_9ACTN</name>
<sequence length="232" mass="24047">MSLITRPALAVVGLTACALTLLAPGTAHATPAPPIATEHQGHATDVLTYGDKIHPQNGYNSWNGGYLDTNGHATGNKYGVSTASTPARAPGTGTWEILSATGKPAGADVISGDTVHLHNLYGGDGGYLDTNGHATAPNKYEVTTSSVKDRATGTGRWRVFAESSTPNDSKVREGDVLRFLNGYDDWKGGFLDTAHAGPAGGLYEVSTSDYSDRSSGQGVPGTGTWKATKTTL</sequence>
<dbReference type="RefSeq" id="WP_344898610.1">
    <property type="nucleotide sequence ID" value="NZ_BAAAWD010000013.1"/>
</dbReference>
<dbReference type="EMBL" id="BAAAWD010000013">
    <property type="protein sequence ID" value="GAA3016860.1"/>
    <property type="molecule type" value="Genomic_DNA"/>
</dbReference>
<feature type="region of interest" description="Disordered" evidence="1">
    <location>
        <begin position="208"/>
        <end position="232"/>
    </location>
</feature>
<keyword evidence="4" id="KW-1185">Reference proteome</keyword>
<evidence type="ECO:0000313" key="3">
    <source>
        <dbReference type="EMBL" id="GAA3016860.1"/>
    </source>
</evidence>
<feature type="compositionally biased region" description="Polar residues" evidence="1">
    <location>
        <begin position="208"/>
        <end position="217"/>
    </location>
</feature>
<evidence type="ECO:0000313" key="4">
    <source>
        <dbReference type="Proteomes" id="UP001499930"/>
    </source>
</evidence>
<evidence type="ECO:0000256" key="1">
    <source>
        <dbReference type="SAM" id="MobiDB-lite"/>
    </source>
</evidence>
<reference evidence="3 4" key="1">
    <citation type="journal article" date="2019" name="Int. J. Syst. Evol. Microbiol.">
        <title>The Global Catalogue of Microorganisms (GCM) 10K type strain sequencing project: providing services to taxonomists for standard genome sequencing and annotation.</title>
        <authorList>
            <consortium name="The Broad Institute Genomics Platform"/>
            <consortium name="The Broad Institute Genome Sequencing Center for Infectious Disease"/>
            <person name="Wu L."/>
            <person name="Ma J."/>
        </authorList>
    </citation>
    <scope>NUCLEOTIDE SEQUENCE [LARGE SCALE GENOMIC DNA]</scope>
    <source>
        <strain evidence="3 4">JCM 3106</strain>
    </source>
</reference>
<keyword evidence="2" id="KW-0732">Signal</keyword>
<protein>
    <submittedName>
        <fullName evidence="3">Uncharacterized protein</fullName>
    </submittedName>
</protein>
<feature type="signal peptide" evidence="2">
    <location>
        <begin position="1"/>
        <end position="29"/>
    </location>
</feature>